<dbReference type="Pfam" id="PF13302">
    <property type="entry name" value="Acetyltransf_3"/>
    <property type="match status" value="1"/>
</dbReference>
<reference evidence="2 3" key="1">
    <citation type="submission" date="2019-03" db="EMBL/GenBank/DDBJ databases">
        <title>Genomic Encyclopedia of Type Strains, Phase IV (KMG-IV): sequencing the most valuable type-strain genomes for metagenomic binning, comparative biology and taxonomic classification.</title>
        <authorList>
            <person name="Goeker M."/>
        </authorList>
    </citation>
    <scope>NUCLEOTIDE SEQUENCE [LARGE SCALE GENOMIC DNA]</scope>
    <source>
        <strain evidence="2 3">DSM 100055</strain>
    </source>
</reference>
<evidence type="ECO:0000313" key="3">
    <source>
        <dbReference type="Proteomes" id="UP000294678"/>
    </source>
</evidence>
<proteinExistence type="predicted"/>
<dbReference type="Gene3D" id="3.40.630.30">
    <property type="match status" value="1"/>
</dbReference>
<comment type="caution">
    <text evidence="2">The sequence shown here is derived from an EMBL/GenBank/DDBJ whole genome shotgun (WGS) entry which is preliminary data.</text>
</comment>
<evidence type="ECO:0000313" key="2">
    <source>
        <dbReference type="EMBL" id="TDT69780.1"/>
    </source>
</evidence>
<gene>
    <name evidence="2" type="ORF">EV215_1319</name>
</gene>
<feature type="domain" description="N-acetyltransferase" evidence="1">
    <location>
        <begin position="18"/>
        <end position="164"/>
    </location>
</feature>
<dbReference type="InterPro" id="IPR016181">
    <property type="entry name" value="Acyl_CoA_acyltransferase"/>
</dbReference>
<dbReference type="Proteomes" id="UP000294678">
    <property type="component" value="Unassembled WGS sequence"/>
</dbReference>
<name>A0AA46I5G1_9FUSO</name>
<dbReference type="GO" id="GO:0016747">
    <property type="term" value="F:acyltransferase activity, transferring groups other than amino-acyl groups"/>
    <property type="evidence" value="ECO:0007669"/>
    <property type="project" value="InterPro"/>
</dbReference>
<dbReference type="RefSeq" id="WP_134113191.1">
    <property type="nucleotide sequence ID" value="NZ_SOBG01000005.1"/>
</dbReference>
<dbReference type="InterPro" id="IPR000182">
    <property type="entry name" value="GNAT_dom"/>
</dbReference>
<dbReference type="AlphaFoldDB" id="A0AA46I5G1"/>
<dbReference type="EMBL" id="SOBG01000005">
    <property type="protein sequence ID" value="TDT69780.1"/>
    <property type="molecule type" value="Genomic_DNA"/>
</dbReference>
<evidence type="ECO:0000259" key="1">
    <source>
        <dbReference type="PROSITE" id="PS51186"/>
    </source>
</evidence>
<organism evidence="2 3">
    <name type="scientific">Hypnocyclicus thermotrophus</name>
    <dbReference type="NCBI Taxonomy" id="1627895"/>
    <lineage>
        <taxon>Bacteria</taxon>
        <taxon>Fusobacteriati</taxon>
        <taxon>Fusobacteriota</taxon>
        <taxon>Fusobacteriia</taxon>
        <taxon>Fusobacteriales</taxon>
        <taxon>Fusobacteriaceae</taxon>
        <taxon>Hypnocyclicus</taxon>
    </lineage>
</organism>
<keyword evidence="3" id="KW-1185">Reference proteome</keyword>
<sequence>MIDSVETKRKIKINNEIFYFREANILDIEIIFDNINKKFLEKNFINDYNKLEKEYKHNYETKLLDKSYIIYLILDSKNYYLGEIRIENKNIVNIYLIKKIRGKGYAKTILKTVLNVYKQKYNINRFISYIIPENEISIKVFQSIGFKYIKKENYKGIKMLKFETLV</sequence>
<dbReference type="SUPFAM" id="SSF55729">
    <property type="entry name" value="Acyl-CoA N-acyltransferases (Nat)"/>
    <property type="match status" value="1"/>
</dbReference>
<protein>
    <submittedName>
        <fullName evidence="2">Acetyltransferase (GNAT) family protein</fullName>
    </submittedName>
</protein>
<dbReference type="PROSITE" id="PS51186">
    <property type="entry name" value="GNAT"/>
    <property type="match status" value="1"/>
</dbReference>
<accession>A0AA46I5G1</accession>